<keyword evidence="4" id="KW-1185">Reference proteome</keyword>
<name>A0A8H4EJC7_GIGMA</name>
<dbReference type="InterPro" id="IPR007527">
    <property type="entry name" value="Znf_SWIM"/>
</dbReference>
<organism evidence="3 4">
    <name type="scientific">Gigaspora margarita</name>
    <dbReference type="NCBI Taxonomy" id="4874"/>
    <lineage>
        <taxon>Eukaryota</taxon>
        <taxon>Fungi</taxon>
        <taxon>Fungi incertae sedis</taxon>
        <taxon>Mucoromycota</taxon>
        <taxon>Glomeromycotina</taxon>
        <taxon>Glomeromycetes</taxon>
        <taxon>Diversisporales</taxon>
        <taxon>Gigasporaceae</taxon>
        <taxon>Gigaspora</taxon>
    </lineage>
</organism>
<keyword evidence="1" id="KW-0863">Zinc-finger</keyword>
<feature type="domain" description="SWIM-type" evidence="2">
    <location>
        <begin position="480"/>
        <end position="515"/>
    </location>
</feature>
<dbReference type="AlphaFoldDB" id="A0A8H4EJC7"/>
<gene>
    <name evidence="3" type="ORF">F8M41_021095</name>
</gene>
<proteinExistence type="predicted"/>
<dbReference type="EMBL" id="WTPW01000605">
    <property type="protein sequence ID" value="KAF0495988.1"/>
    <property type="molecule type" value="Genomic_DNA"/>
</dbReference>
<evidence type="ECO:0000256" key="1">
    <source>
        <dbReference type="PROSITE-ProRule" id="PRU00325"/>
    </source>
</evidence>
<protein>
    <submittedName>
        <fullName evidence="3">Proteophosphoglycan ppg4</fullName>
    </submittedName>
</protein>
<keyword evidence="1" id="KW-0862">Zinc</keyword>
<dbReference type="OrthoDB" id="2404417at2759"/>
<dbReference type="PROSITE" id="PS50966">
    <property type="entry name" value="ZF_SWIM"/>
    <property type="match status" value="1"/>
</dbReference>
<evidence type="ECO:0000259" key="2">
    <source>
        <dbReference type="PROSITE" id="PS50966"/>
    </source>
</evidence>
<comment type="caution">
    <text evidence="3">The sequence shown here is derived from an EMBL/GenBank/DDBJ whole genome shotgun (WGS) entry which is preliminary data.</text>
</comment>
<evidence type="ECO:0000313" key="3">
    <source>
        <dbReference type="EMBL" id="KAF0495988.1"/>
    </source>
</evidence>
<evidence type="ECO:0000313" key="4">
    <source>
        <dbReference type="Proteomes" id="UP000439903"/>
    </source>
</evidence>
<sequence>MANSFRINNNGHCKSTNRLDDILQLTENGRRHIPQIHAGNESDIHFWRWVWFCSGEGSCQRSCGGFGECVNECNHYSDQHNSKNPFDMHKCSVRILTKVMLSEIDTEFPVCMTIKGIHVPQNIIQETTALSRINLNRETRDLAIKSHQADKHTTKEIKMKLLAAYNNALQMNWNQACDFGSFCFGIDGKYDLNHDNAPTLSLVVEDNAGFGMPIAFGVSNKENNHTIRLTVEAVQRNISCSNNYCTHEYHYVELVNNTGFMRIRQCSQLSLWKPFAMINKHRSSKRGLQPILCGVILCWFHIMQTLSEHFKDLRLDDYYRYPIAIAFKIVGQSRSKKEALELGEAYKSFIKSLPLMEITKNLLCAKPMTTNNLTEHMNKPIEGQRVGTQPINSFIEKLYGITLIRDNIIEETSPQFVFEAGQTAEGGFDTYFYVKKGNSEFRSPYNMRKISIDNESFKLLQPMHNKLASKHPIMQQYDYYLVNISTEECTCLDFIWNGSFRNICKHVHAARLFNDIENNKITLDSVKNDLVLYFRNKERAMPKEQKNLIIYSNSVDAAYKEILRSYMVQGNDIFFPYERGVTEKDPFRPVEMPTRRIRDVSTPKTHRAKPRKSISFTLDKENHIIDDDPMTLNNEIELSLASESDKALTNDQKDQSDSLAPSIQRRITAAVHNHKRNISKNKFTQNSINVKSNTKAITRSKLENLFSEKRTD</sequence>
<keyword evidence="1" id="KW-0479">Metal-binding</keyword>
<reference evidence="3 4" key="1">
    <citation type="journal article" date="2019" name="Environ. Microbiol.">
        <title>At the nexus of three kingdoms: the genome of the mycorrhizal fungus Gigaspora margarita provides insights into plant, endobacterial and fungal interactions.</title>
        <authorList>
            <person name="Venice F."/>
            <person name="Ghignone S."/>
            <person name="Salvioli di Fossalunga A."/>
            <person name="Amselem J."/>
            <person name="Novero M."/>
            <person name="Xianan X."/>
            <person name="Sedzielewska Toro K."/>
            <person name="Morin E."/>
            <person name="Lipzen A."/>
            <person name="Grigoriev I.V."/>
            <person name="Henrissat B."/>
            <person name="Martin F.M."/>
            <person name="Bonfante P."/>
        </authorList>
    </citation>
    <scope>NUCLEOTIDE SEQUENCE [LARGE SCALE GENOMIC DNA]</scope>
    <source>
        <strain evidence="3 4">BEG34</strain>
    </source>
</reference>
<dbReference type="GO" id="GO:0008270">
    <property type="term" value="F:zinc ion binding"/>
    <property type="evidence" value="ECO:0007669"/>
    <property type="project" value="UniProtKB-KW"/>
</dbReference>
<accession>A0A8H4EJC7</accession>
<dbReference type="Proteomes" id="UP000439903">
    <property type="component" value="Unassembled WGS sequence"/>
</dbReference>